<dbReference type="InterPro" id="IPR041217">
    <property type="entry name" value="Cas9_C"/>
</dbReference>
<evidence type="ECO:0000256" key="6">
    <source>
        <dbReference type="ARBA" id="ARBA00022842"/>
    </source>
</evidence>
<keyword evidence="9 12" id="KW-0238">DNA-binding</keyword>
<dbReference type="Gene3D" id="3.30.420.10">
    <property type="entry name" value="Ribonuclease H-like superfamily/Ribonuclease H"/>
    <property type="match status" value="2"/>
</dbReference>
<evidence type="ECO:0000256" key="11">
    <source>
        <dbReference type="ARBA" id="ARBA00046380"/>
    </source>
</evidence>
<dbReference type="Pfam" id="PF17894">
    <property type="entry name" value="Cas9_Topo"/>
    <property type="match status" value="1"/>
</dbReference>
<dbReference type="InterPro" id="IPR052892">
    <property type="entry name" value="NA-targeting_endonuclease"/>
</dbReference>
<dbReference type="GO" id="GO:0003723">
    <property type="term" value="F:RNA binding"/>
    <property type="evidence" value="ECO:0007669"/>
    <property type="project" value="UniProtKB-UniRule"/>
</dbReference>
<dbReference type="NCBIfam" id="TIGR01865">
    <property type="entry name" value="cas_Csn1"/>
    <property type="match status" value="1"/>
</dbReference>
<dbReference type="SMART" id="SM00507">
    <property type="entry name" value="HNHc"/>
    <property type="match status" value="1"/>
</dbReference>
<dbReference type="InterPro" id="IPR040619">
    <property type="entry name" value="Cas9_alpha-helical_lobe"/>
</dbReference>
<dbReference type="GO" id="GO:0046872">
    <property type="term" value="F:metal ion binding"/>
    <property type="evidence" value="ECO:0007669"/>
    <property type="project" value="UniProtKB-KW"/>
</dbReference>
<dbReference type="PANTHER" id="PTHR33877">
    <property type="entry name" value="SLL1193 PROTEIN"/>
    <property type="match status" value="1"/>
</dbReference>
<dbReference type="InterPro" id="IPR036397">
    <property type="entry name" value="RNaseH_sf"/>
</dbReference>
<evidence type="ECO:0000256" key="4">
    <source>
        <dbReference type="ARBA" id="ARBA00022759"/>
    </source>
</evidence>
<gene>
    <name evidence="14" type="ORF">GCM10007359_16840</name>
</gene>
<dbReference type="AlphaFoldDB" id="A0A917MUF6"/>
<dbReference type="Proteomes" id="UP000600171">
    <property type="component" value="Unassembled WGS sequence"/>
</dbReference>
<dbReference type="Gene3D" id="1.10.30.50">
    <property type="match status" value="1"/>
</dbReference>
<evidence type="ECO:0000256" key="7">
    <source>
        <dbReference type="ARBA" id="ARBA00022884"/>
    </source>
</evidence>
<evidence type="ECO:0000313" key="15">
    <source>
        <dbReference type="Proteomes" id="UP000600171"/>
    </source>
</evidence>
<evidence type="ECO:0000313" key="14">
    <source>
        <dbReference type="EMBL" id="GGH64493.1"/>
    </source>
</evidence>
<keyword evidence="15" id="KW-1185">Reference proteome</keyword>
<comment type="subunit">
    <text evidence="11">Monomer. Binds crRNA and tracrRNA.</text>
</comment>
<dbReference type="InterPro" id="IPR040796">
    <property type="entry name" value="Cas9_b_hairpin"/>
</dbReference>
<sequence>MKYRIGIDVGDRSVGLAAIEFDDVGFPIQKLALVTYRHDGGLDPTTGKNPQSRKATAGVARRTRRMRKQRRKRLNKLDSVLKHLGYPVPDQEEPQTYEAWHSRALLTGKKLENEAELQEHLVRAIRHIARHRGWRNPWWRFHQLQNAPVPSPSMLKMIEAADERWPGRVPHDATVGELGALVAEPSTLLRPRTYDAKKHPNTLNNKGESAVLSEKVRQEDLYAEVKKIWARQHLPEDHFLPIVEALFNQVRPYVPQENVGKDPLPGQTKKNRAVKSSLEFTEFRIVQAVANLTVIDRGGKRLLKDDEFDKAVHYLVNFSEEAAPTWGDVAEEIGVPANRLITPEIDGVKLNSAPFDRSSQKILNSKLRKNSEVLKWWDTADWEQRSELIRFLSDATDETIISAEQSGLSDIYEAWPENEREILEGLDFEPGRAAYSTDSLIKLTAYMREHHVGLHEARKEVFNVPDTWQPPRESLDSNTGQPTVDRVLSIVRKFVLACERKWGAPEKIIVEHVRTGLMGPAARYEILREIAKNRNNNDRVRQELIDGGFSAPTRADIRRYRIVQNQDCRCLYCGTTVTVETAELDHIVPRAGGGSSRVDNLVAVCRTCNSEKGKIPFAQWANSSKRSGVSVEEAVERLWSFDKVGVFKGVSGKRLKQQIARRLRQTEEDEPIDERSLASTSYAAVELRQRLETYFNKGKAYGEESWFSVDVYSGSMTRGSRRAGGIDERLLLRGQRDKNRFDVRHHAIDAAVLTLLNRSVARTLEQRKLMQEEARLGSRDTGWKDFQGLGITAVQKFKEWRKTCLVLSDILAEAIEADQIPVITPLRLTPKNGSVHKDTISAMGRKFLGEAWSKDEIQRVQDPELYLLLLDELGKARGLEADEERSCTLPTGSQLSADSEVLVFPEKAASILVGTGAAKIGDSLHHARLYAWKDKKGKLNIGMLRVFGAELPWLMRISGNKDALTAPIHRGAQSYRDMQDKTRKAIEAGLAQEIGWITQGDEIEISPEEFSKLGGELGEFLKILPETRWRIDGFYDAGRLRVRPILLSQEDLPNTVYAQELSKEQFSLLELALTRGLLPSLSNVFEQNSTKVIRRNSLGIPRWKSNGFLPVSLDIARVANEKLGE</sequence>
<dbReference type="InterPro" id="IPR028629">
    <property type="entry name" value="Cas9"/>
</dbReference>
<dbReference type="GO" id="GO:0051607">
    <property type="term" value="P:defense response to virus"/>
    <property type="evidence" value="ECO:0007669"/>
    <property type="project" value="UniProtKB-KW"/>
</dbReference>
<keyword evidence="10" id="KW-0464">Manganese</keyword>
<name>A0A917MUF6_9MICC</name>
<dbReference type="Pfam" id="PF18541">
    <property type="entry name" value="RuvC_III"/>
    <property type="match status" value="1"/>
</dbReference>
<feature type="domain" description="HNH Cas9-type" evidence="13">
    <location>
        <begin position="519"/>
        <end position="677"/>
    </location>
</feature>
<reference evidence="14 15" key="1">
    <citation type="journal article" date="2014" name="Int. J. Syst. Evol. Microbiol.">
        <title>Complete genome sequence of Corynebacterium casei LMG S-19264T (=DSM 44701T), isolated from a smear-ripened cheese.</title>
        <authorList>
            <consortium name="US DOE Joint Genome Institute (JGI-PGF)"/>
            <person name="Walter F."/>
            <person name="Albersmeier A."/>
            <person name="Kalinowski J."/>
            <person name="Ruckert C."/>
        </authorList>
    </citation>
    <scope>NUCLEOTIDE SEQUENCE [LARGE SCALE GENOMIC DNA]</scope>
    <source>
        <strain evidence="14 15">CCM 8669</strain>
    </source>
</reference>
<dbReference type="InterPro" id="IPR003615">
    <property type="entry name" value="HNH_nuc"/>
</dbReference>
<dbReference type="PROSITE" id="PS51749">
    <property type="entry name" value="HNH_CAS9"/>
    <property type="match status" value="1"/>
</dbReference>
<dbReference type="Pfam" id="PF17893">
    <property type="entry name" value="Cas9_b_hairpin"/>
    <property type="match status" value="1"/>
</dbReference>
<dbReference type="InterPro" id="IPR029471">
    <property type="entry name" value="HNH_5"/>
</dbReference>
<evidence type="ECO:0000256" key="3">
    <source>
        <dbReference type="ARBA" id="ARBA00022723"/>
    </source>
</evidence>
<dbReference type="InterPro" id="IPR041383">
    <property type="entry name" value="RuvC_III"/>
</dbReference>
<proteinExistence type="predicted"/>
<keyword evidence="3" id="KW-0479">Metal-binding</keyword>
<dbReference type="EMBL" id="BMDC01000003">
    <property type="protein sequence ID" value="GGH64493.1"/>
    <property type="molecule type" value="Genomic_DNA"/>
</dbReference>
<dbReference type="Pfam" id="PF18525">
    <property type="entry name" value="Cas9_C"/>
    <property type="match status" value="1"/>
</dbReference>
<dbReference type="Pfam" id="PF18470">
    <property type="entry name" value="Cas9_a"/>
    <property type="match status" value="1"/>
</dbReference>
<dbReference type="GO" id="GO:0003677">
    <property type="term" value="F:DNA binding"/>
    <property type="evidence" value="ECO:0007669"/>
    <property type="project" value="UniProtKB-UniRule"/>
</dbReference>
<dbReference type="Gene3D" id="3.30.70.3520">
    <property type="match status" value="1"/>
</dbReference>
<keyword evidence="7" id="KW-0694">RNA-binding</keyword>
<comment type="caution">
    <text evidence="14">The sequence shown here is derived from an EMBL/GenBank/DDBJ whole genome shotgun (WGS) entry which is preliminary data.</text>
</comment>
<dbReference type="InterPro" id="IPR041225">
    <property type="entry name" value="Cas9_Topo"/>
</dbReference>
<keyword evidence="6" id="KW-0460">Magnesium</keyword>
<evidence type="ECO:0000256" key="1">
    <source>
        <dbReference type="ARBA" id="ARBA00001946"/>
    </source>
</evidence>
<keyword evidence="4 12" id="KW-0255">Endonuclease</keyword>
<dbReference type="GO" id="GO:0004519">
    <property type="term" value="F:endonuclease activity"/>
    <property type="evidence" value="ECO:0007669"/>
    <property type="project" value="UniProtKB-UniRule"/>
</dbReference>
<evidence type="ECO:0000259" key="13">
    <source>
        <dbReference type="PROSITE" id="PS51749"/>
    </source>
</evidence>
<evidence type="ECO:0000256" key="8">
    <source>
        <dbReference type="ARBA" id="ARBA00023118"/>
    </source>
</evidence>
<dbReference type="RefSeq" id="WP_188359934.1">
    <property type="nucleotide sequence ID" value="NZ_BMDC01000003.1"/>
</dbReference>
<keyword evidence="8" id="KW-0051">Antiviral defense</keyword>
<evidence type="ECO:0000256" key="12">
    <source>
        <dbReference type="PROSITE-ProRule" id="PRU01085"/>
    </source>
</evidence>
<protein>
    <recommendedName>
        <fullName evidence="13">HNH Cas9-type domain-containing protein</fullName>
    </recommendedName>
</protein>
<comment type="cofactor">
    <cofactor evidence="1">
        <name>Mg(2+)</name>
        <dbReference type="ChEBI" id="CHEBI:18420"/>
    </cofactor>
</comment>
<keyword evidence="2 12" id="KW-0540">Nuclease</keyword>
<dbReference type="InterPro" id="IPR033114">
    <property type="entry name" value="HNH_CAS9"/>
</dbReference>
<evidence type="ECO:0000256" key="9">
    <source>
        <dbReference type="ARBA" id="ARBA00023125"/>
    </source>
</evidence>
<keyword evidence="5 12" id="KW-0378">Hydrolase</keyword>
<evidence type="ECO:0000256" key="2">
    <source>
        <dbReference type="ARBA" id="ARBA00022722"/>
    </source>
</evidence>
<accession>A0A917MUF6</accession>
<evidence type="ECO:0000256" key="5">
    <source>
        <dbReference type="ARBA" id="ARBA00022801"/>
    </source>
</evidence>
<dbReference type="GO" id="GO:0016787">
    <property type="term" value="F:hydrolase activity"/>
    <property type="evidence" value="ECO:0007669"/>
    <property type="project" value="UniProtKB-KW"/>
</dbReference>
<dbReference type="PANTHER" id="PTHR33877:SF2">
    <property type="entry name" value="OS07G0170200 PROTEIN"/>
    <property type="match status" value="1"/>
</dbReference>
<organism evidence="14 15">
    <name type="scientific">Rothia aerolata</name>
    <dbReference type="NCBI Taxonomy" id="1812262"/>
    <lineage>
        <taxon>Bacteria</taxon>
        <taxon>Bacillati</taxon>
        <taxon>Actinomycetota</taxon>
        <taxon>Actinomycetes</taxon>
        <taxon>Micrococcales</taxon>
        <taxon>Micrococcaceae</taxon>
        <taxon>Rothia</taxon>
    </lineage>
</organism>
<evidence type="ECO:0000256" key="10">
    <source>
        <dbReference type="ARBA" id="ARBA00023211"/>
    </source>
</evidence>
<dbReference type="Pfam" id="PF14279">
    <property type="entry name" value="HNH_5"/>
    <property type="match status" value="1"/>
</dbReference>